<evidence type="ECO:0008006" key="4">
    <source>
        <dbReference type="Google" id="ProtNLM"/>
    </source>
</evidence>
<keyword evidence="1" id="KW-0732">Signal</keyword>
<keyword evidence="3" id="KW-1185">Reference proteome</keyword>
<evidence type="ECO:0000313" key="3">
    <source>
        <dbReference type="Proteomes" id="UP001055125"/>
    </source>
</evidence>
<reference evidence="2" key="2">
    <citation type="submission" date="2021-08" db="EMBL/GenBank/DDBJ databases">
        <authorList>
            <person name="Tani A."/>
            <person name="Ola A."/>
            <person name="Ogura Y."/>
            <person name="Katsura K."/>
            <person name="Hayashi T."/>
        </authorList>
    </citation>
    <scope>NUCLEOTIDE SEQUENCE</scope>
    <source>
        <strain evidence="2">DSM 19015</strain>
    </source>
</reference>
<dbReference type="EMBL" id="BPQP01000073">
    <property type="protein sequence ID" value="GJD96980.1"/>
    <property type="molecule type" value="Genomic_DNA"/>
</dbReference>
<reference evidence="2" key="1">
    <citation type="journal article" date="2021" name="Front. Microbiol.">
        <title>Comprehensive Comparative Genomics and Phenotyping of Methylobacterium Species.</title>
        <authorList>
            <person name="Alessa O."/>
            <person name="Ogura Y."/>
            <person name="Fujitani Y."/>
            <person name="Takami H."/>
            <person name="Hayashi T."/>
            <person name="Sahin N."/>
            <person name="Tani A."/>
        </authorList>
    </citation>
    <scope>NUCLEOTIDE SEQUENCE</scope>
    <source>
        <strain evidence="2">DSM 19015</strain>
    </source>
</reference>
<protein>
    <recommendedName>
        <fullName evidence="4">HTH cro/C1-type domain-containing protein</fullName>
    </recommendedName>
</protein>
<sequence length="227" mass="24373">MSVQRLGTMFGSTGSGFCSAFYNSPVFRASTVALCLLFGNMSAPATASTTYQINSSSTRTNSGPSAQINVGTADTAAAAMLEIRRRSGLNWDELANLFSVSRRSAHNWASGKPVSSKHEHAIRQTLLAVRDLDQGASADTRALLLTADAWGVTAFDLLRSERFQEAVSRVGDQPIAARPRRIPLSHDALEARRPQPPGLLLDTVEERISIPAKARVARVVRLPKAAG</sequence>
<feature type="signal peptide" evidence="1">
    <location>
        <begin position="1"/>
        <end position="47"/>
    </location>
</feature>
<feature type="chain" id="PRO_5046028583" description="HTH cro/C1-type domain-containing protein" evidence="1">
    <location>
        <begin position="48"/>
        <end position="227"/>
    </location>
</feature>
<evidence type="ECO:0000313" key="2">
    <source>
        <dbReference type="EMBL" id="GJD96980.1"/>
    </source>
</evidence>
<comment type="caution">
    <text evidence="2">The sequence shown here is derived from an EMBL/GenBank/DDBJ whole genome shotgun (WGS) entry which is preliminary data.</text>
</comment>
<evidence type="ECO:0000256" key="1">
    <source>
        <dbReference type="SAM" id="SignalP"/>
    </source>
</evidence>
<accession>A0ABQ4S1I7</accession>
<gene>
    <name evidence="2" type="ORF">OCOJLMKI_4208</name>
</gene>
<dbReference type="RefSeq" id="WP_238246068.1">
    <property type="nucleotide sequence ID" value="NZ_BPQP01000073.1"/>
</dbReference>
<name>A0ABQ4S1I7_9HYPH</name>
<organism evidence="2 3">
    <name type="scientific">Methylobacterium iners</name>
    <dbReference type="NCBI Taxonomy" id="418707"/>
    <lineage>
        <taxon>Bacteria</taxon>
        <taxon>Pseudomonadati</taxon>
        <taxon>Pseudomonadota</taxon>
        <taxon>Alphaproteobacteria</taxon>
        <taxon>Hyphomicrobiales</taxon>
        <taxon>Methylobacteriaceae</taxon>
        <taxon>Methylobacterium</taxon>
    </lineage>
</organism>
<dbReference type="Proteomes" id="UP001055125">
    <property type="component" value="Unassembled WGS sequence"/>
</dbReference>
<proteinExistence type="predicted"/>